<keyword evidence="1" id="KW-0732">Signal</keyword>
<sequence>MNKCAPIALASIIVFFIGSSFSFAQHLISVATPSGQISILPEVAKLGAGCPKIGSISVNSGVVIDAADICEPARWRNSNKPMATCPARSFPVLGVLFQGRRDWVLAESVVLSKQHFHLRLFGAMEDAHGDRQDIVAIKRVEWCTANASSPSRPELPSDACREPRQFAVAFDYGAPLNNKIFINGFSFYVRVAGHPIDGFDIERAGEDIRSSFGRALTIWTSGLQDNNAMLTPTIRTFIRSRTSTTAGGYTLLTSPQVVQLYCPHAATFIVELNFGGDGTFPNSSLFLTLAKSRLVGRTISLNMRDVACFRTMPEMTNDQVALRDDNCVNLLPVFTHELGHAFGIEHIPSASGWALMNPVLSENATMPTRLDVNAFVSALERSVTGASPGELEFREASGLQAPSDWSFGRK</sequence>
<proteinExistence type="predicted"/>
<feature type="signal peptide" evidence="1">
    <location>
        <begin position="1"/>
        <end position="24"/>
    </location>
</feature>
<dbReference type="Gene3D" id="3.40.390.10">
    <property type="entry name" value="Collagenase (Catalytic Domain)"/>
    <property type="match status" value="1"/>
</dbReference>
<dbReference type="InterPro" id="IPR024079">
    <property type="entry name" value="MetalloPept_cat_dom_sf"/>
</dbReference>
<evidence type="ECO:0000313" key="2">
    <source>
        <dbReference type="EMBL" id="CAG9932832.1"/>
    </source>
</evidence>
<evidence type="ECO:0000313" key="3">
    <source>
        <dbReference type="Proteomes" id="UP000839052"/>
    </source>
</evidence>
<gene>
    <name evidence="2" type="ORF">NTG6680_1579</name>
</gene>
<organism evidence="2 3">
    <name type="scientific">Candidatus Nitrotoga arctica</name>
    <dbReference type="NCBI Taxonomy" id="453162"/>
    <lineage>
        <taxon>Bacteria</taxon>
        <taxon>Pseudomonadati</taxon>
        <taxon>Pseudomonadota</taxon>
        <taxon>Betaproteobacteria</taxon>
        <taxon>Nitrosomonadales</taxon>
        <taxon>Gallionellaceae</taxon>
        <taxon>Candidatus Nitrotoga</taxon>
    </lineage>
</organism>
<accession>A0ABM8YZ68</accession>
<evidence type="ECO:0000256" key="1">
    <source>
        <dbReference type="SAM" id="SignalP"/>
    </source>
</evidence>
<dbReference type="SUPFAM" id="SSF55486">
    <property type="entry name" value="Metalloproteases ('zincins'), catalytic domain"/>
    <property type="match status" value="1"/>
</dbReference>
<dbReference type="EMBL" id="OU912926">
    <property type="protein sequence ID" value="CAG9932832.1"/>
    <property type="molecule type" value="Genomic_DNA"/>
</dbReference>
<name>A0ABM8YZ68_9PROT</name>
<dbReference type="Proteomes" id="UP000839052">
    <property type="component" value="Chromosome"/>
</dbReference>
<protein>
    <recommendedName>
        <fullName evidence="4">Matrixin</fullName>
    </recommendedName>
</protein>
<evidence type="ECO:0008006" key="4">
    <source>
        <dbReference type="Google" id="ProtNLM"/>
    </source>
</evidence>
<feature type="chain" id="PRO_5045863143" description="Matrixin" evidence="1">
    <location>
        <begin position="25"/>
        <end position="410"/>
    </location>
</feature>
<keyword evidence="3" id="KW-1185">Reference proteome</keyword>
<reference evidence="2 3" key="1">
    <citation type="submission" date="2021-10" db="EMBL/GenBank/DDBJ databases">
        <authorList>
            <person name="Koch H."/>
        </authorList>
    </citation>
    <scope>NUCLEOTIDE SEQUENCE [LARGE SCALE GENOMIC DNA]</scope>
    <source>
        <strain evidence="2">6680</strain>
    </source>
</reference>